<protein>
    <submittedName>
        <fullName evidence="1">Uncharacterized protein</fullName>
    </submittedName>
</protein>
<dbReference type="Proteomes" id="UP001458880">
    <property type="component" value="Unassembled WGS sequence"/>
</dbReference>
<name>A0AAW1M1B3_POPJA</name>
<sequence length="98" mass="11624">MCRIWERNSKERQPQVWFVRYRSGDFSLKNAQRSGRPVEAMEPTSRPLAIQIVIVQHVQRSLMSRIHALKKLKKLGYAKKLDLWVSHQLKEIRQKVVS</sequence>
<organism evidence="1 2">
    <name type="scientific">Popillia japonica</name>
    <name type="common">Japanese beetle</name>
    <dbReference type="NCBI Taxonomy" id="7064"/>
    <lineage>
        <taxon>Eukaryota</taxon>
        <taxon>Metazoa</taxon>
        <taxon>Ecdysozoa</taxon>
        <taxon>Arthropoda</taxon>
        <taxon>Hexapoda</taxon>
        <taxon>Insecta</taxon>
        <taxon>Pterygota</taxon>
        <taxon>Neoptera</taxon>
        <taxon>Endopterygota</taxon>
        <taxon>Coleoptera</taxon>
        <taxon>Polyphaga</taxon>
        <taxon>Scarabaeiformia</taxon>
        <taxon>Scarabaeidae</taxon>
        <taxon>Rutelinae</taxon>
        <taxon>Popillia</taxon>
    </lineage>
</organism>
<evidence type="ECO:0000313" key="1">
    <source>
        <dbReference type="EMBL" id="KAK9739037.1"/>
    </source>
</evidence>
<keyword evidence="2" id="KW-1185">Reference proteome</keyword>
<reference evidence="1 2" key="1">
    <citation type="journal article" date="2024" name="BMC Genomics">
        <title>De novo assembly and annotation of Popillia japonica's genome with initial clues to its potential as an invasive pest.</title>
        <authorList>
            <person name="Cucini C."/>
            <person name="Boschi S."/>
            <person name="Funari R."/>
            <person name="Cardaioli E."/>
            <person name="Iannotti N."/>
            <person name="Marturano G."/>
            <person name="Paoli F."/>
            <person name="Bruttini M."/>
            <person name="Carapelli A."/>
            <person name="Frati F."/>
            <person name="Nardi F."/>
        </authorList>
    </citation>
    <scope>NUCLEOTIDE SEQUENCE [LARGE SCALE GENOMIC DNA]</scope>
    <source>
        <strain evidence="1">DMR45628</strain>
    </source>
</reference>
<dbReference type="AlphaFoldDB" id="A0AAW1M1B3"/>
<accession>A0AAW1M1B3</accession>
<gene>
    <name evidence="1" type="ORF">QE152_g9329</name>
</gene>
<comment type="caution">
    <text evidence="1">The sequence shown here is derived from an EMBL/GenBank/DDBJ whole genome shotgun (WGS) entry which is preliminary data.</text>
</comment>
<dbReference type="EMBL" id="JASPKY010000079">
    <property type="protein sequence ID" value="KAK9739037.1"/>
    <property type="molecule type" value="Genomic_DNA"/>
</dbReference>
<evidence type="ECO:0000313" key="2">
    <source>
        <dbReference type="Proteomes" id="UP001458880"/>
    </source>
</evidence>
<proteinExistence type="predicted"/>